<reference evidence="1 2" key="1">
    <citation type="journal article" date="2002" name="Nature">
        <title>Comparison of the genomes of two Xanthomonas pathogens with differing host specificities.</title>
        <authorList>
            <person name="da Silva A.C."/>
            <person name="Ferro J.A."/>
            <person name="Reinach F.C."/>
            <person name="Farah C.S."/>
            <person name="Furlan L.R."/>
            <person name="Quaggio R.B."/>
            <person name="Monteiro-Vitorello C.B."/>
            <person name="Van Sluys M.A."/>
            <person name="Almeida N.F."/>
            <person name="Alves L.M."/>
            <person name="do Amaral A.M."/>
            <person name="Bertolini M.C."/>
            <person name="Camargo L.E."/>
            <person name="Camarotte G."/>
            <person name="Cannavan F."/>
            <person name="Cardozo J."/>
            <person name="Chambergo F."/>
            <person name="Ciapina L.P."/>
            <person name="Cicarelli R.M."/>
            <person name="Coutinho L.L."/>
            <person name="Cursino-Santos J.R."/>
            <person name="El-Dorry H."/>
            <person name="Faria J.B."/>
            <person name="Ferreira A.J."/>
            <person name="Ferreira R.C."/>
            <person name="Ferro M.I."/>
            <person name="Formighieri E.F."/>
            <person name="Franco M.C."/>
            <person name="Greggio C.C."/>
            <person name="Gruber A."/>
            <person name="Katsuyama A.M."/>
            <person name="Kishi L.T."/>
            <person name="Leite R.P."/>
            <person name="Lemos E.G."/>
            <person name="Lemos M.V."/>
            <person name="Locali E.C."/>
            <person name="Machado M.A."/>
            <person name="Madeira A.M."/>
            <person name="Martinez-Rossi N.M."/>
            <person name="Martins E.C."/>
            <person name="Meidanis J."/>
            <person name="Menck C.F."/>
            <person name="Miyaki C.Y."/>
            <person name="Moon D.H."/>
            <person name="Moreira L.M."/>
            <person name="Novo M.T."/>
            <person name="Okura V.K."/>
            <person name="Oliveira M.C."/>
            <person name="Oliveira V.R."/>
            <person name="Pereira H.A."/>
            <person name="Rossi A."/>
            <person name="Sena J.A."/>
            <person name="Silva C."/>
            <person name="de Souza R.F."/>
            <person name="Spinola L.A."/>
            <person name="Takita M.A."/>
            <person name="Tamura R.E."/>
            <person name="Teixeira E.C."/>
            <person name="Tezza R.I."/>
            <person name="Trindade dos Santos M."/>
            <person name="Truffi D."/>
            <person name="Tsai S.M."/>
            <person name="White F.F."/>
            <person name="Setubal J.C."/>
            <person name="Kitajima J.P."/>
        </authorList>
    </citation>
    <scope>NUCLEOTIDE SEQUENCE [LARGE SCALE GENOMIC DNA]</scope>
    <source>
        <strain evidence="1 2">306</strain>
    </source>
</reference>
<accession>A0AAI8ERI0</accession>
<protein>
    <submittedName>
        <fullName evidence="1">Uncharacterized protein</fullName>
    </submittedName>
</protein>
<evidence type="ECO:0000313" key="1">
    <source>
        <dbReference type="EMBL" id="AAM36611.1"/>
    </source>
</evidence>
<dbReference type="AlphaFoldDB" id="A0AAI8ERI0"/>
<gene>
    <name evidence="1" type="ordered locus">XAC1745</name>
</gene>
<dbReference type="EMBL" id="AE008923">
    <property type="protein sequence ID" value="AAM36611.1"/>
    <property type="molecule type" value="Genomic_DNA"/>
</dbReference>
<name>A0AAI8ERI0_XANAC</name>
<proteinExistence type="predicted"/>
<evidence type="ECO:0000313" key="2">
    <source>
        <dbReference type="Proteomes" id="UP000000576"/>
    </source>
</evidence>
<organism evidence="1 2">
    <name type="scientific">Xanthomonas axonopodis pv. citri (strain 306)</name>
    <dbReference type="NCBI Taxonomy" id="190486"/>
    <lineage>
        <taxon>Bacteria</taxon>
        <taxon>Pseudomonadati</taxon>
        <taxon>Pseudomonadota</taxon>
        <taxon>Gammaproteobacteria</taxon>
        <taxon>Lysobacterales</taxon>
        <taxon>Lysobacteraceae</taxon>
        <taxon>Xanthomonas</taxon>
    </lineage>
</organism>
<dbReference type="Proteomes" id="UP000000576">
    <property type="component" value="Chromosome"/>
</dbReference>
<dbReference type="KEGG" id="xac:XAC1745"/>
<sequence length="185" mass="19678">MKASSGAATLSVVGFWDPWVLADASSTLQARPSALRPAVSTAKGSRCARVVSTHSASRRSALSSAASRRLATSLCVSHQLTSEAWDVLASEGPCLARIARRSIATRQAPAARSRAALSHYEEAAPCLLGASPPDFGAALRHVIPSAWLWACACRHCARHRARRHSIAVCASVPYDASSEAHRRER</sequence>